<sequence length="222" mass="23286">MDPGCPGTRRERSSGRVLLAIHGGGVLLSVCATACAAVIGVRQARKETREAREARESVWRAPTPGAGAAGGRAVFGAVALLALVPFLLVTLSHGYGAESRISAVPFREILDASAHADLDLSDVRAVNLVGNVLLLVPFGAAVAFLWSGRRRVLKTSLAGAVFSLIVEVAQYVLSLGRVSSVDDVLLNTAGAALGAFLVRRWTGRTRARRLTLPRPSRAGGRT</sequence>
<dbReference type="PANTHER" id="PTHR36834">
    <property type="entry name" value="MEMBRANE PROTEIN-RELATED"/>
    <property type="match status" value="1"/>
</dbReference>
<feature type="transmembrane region" description="Helical" evidence="1">
    <location>
        <begin position="73"/>
        <end position="95"/>
    </location>
</feature>
<evidence type="ECO:0000259" key="2">
    <source>
        <dbReference type="Pfam" id="PF04892"/>
    </source>
</evidence>
<keyword evidence="1" id="KW-0472">Membrane</keyword>
<keyword evidence="1" id="KW-1133">Transmembrane helix</keyword>
<feature type="transmembrane region" description="Helical" evidence="1">
    <location>
        <begin position="128"/>
        <end position="146"/>
    </location>
</feature>
<name>A0ABX6BCZ6_9ACTN</name>
<dbReference type="InterPro" id="IPR053150">
    <property type="entry name" value="Teicoplanin_resist-assoc"/>
</dbReference>
<accession>A0ABX6BCZ6</accession>
<proteinExistence type="predicted"/>
<reference evidence="3 4" key="1">
    <citation type="submission" date="2017-09" db="EMBL/GenBank/DDBJ databases">
        <authorList>
            <person name="Lee N."/>
            <person name="Cho B.-K."/>
        </authorList>
    </citation>
    <scope>NUCLEOTIDE SEQUENCE [LARGE SCALE GENOMIC DNA]</scope>
    <source>
        <strain evidence="3 4">ATCC 19740</strain>
    </source>
</reference>
<keyword evidence="1" id="KW-0812">Transmembrane</keyword>
<feature type="transmembrane region" description="Helical" evidence="1">
    <location>
        <begin position="184"/>
        <end position="202"/>
    </location>
</feature>
<feature type="transmembrane region" description="Helical" evidence="1">
    <location>
        <begin position="153"/>
        <end position="172"/>
    </location>
</feature>
<feature type="domain" description="VanZ-like" evidence="2">
    <location>
        <begin position="80"/>
        <end position="199"/>
    </location>
</feature>
<gene>
    <name evidence="3" type="ORF">CP977_13850</name>
</gene>
<dbReference type="PANTHER" id="PTHR36834:SF1">
    <property type="entry name" value="INTEGRAL MEMBRANE PROTEIN"/>
    <property type="match status" value="1"/>
</dbReference>
<dbReference type="Proteomes" id="UP000326029">
    <property type="component" value="Chromosome"/>
</dbReference>
<evidence type="ECO:0000313" key="3">
    <source>
        <dbReference type="EMBL" id="QEV33114.1"/>
    </source>
</evidence>
<evidence type="ECO:0000313" key="4">
    <source>
        <dbReference type="Proteomes" id="UP000326029"/>
    </source>
</evidence>
<evidence type="ECO:0000256" key="1">
    <source>
        <dbReference type="SAM" id="Phobius"/>
    </source>
</evidence>
<dbReference type="Pfam" id="PF04892">
    <property type="entry name" value="VanZ"/>
    <property type="match status" value="1"/>
</dbReference>
<organism evidence="3 4">
    <name type="scientific">Streptomyces cinereoruber</name>
    <dbReference type="NCBI Taxonomy" id="67260"/>
    <lineage>
        <taxon>Bacteria</taxon>
        <taxon>Bacillati</taxon>
        <taxon>Actinomycetota</taxon>
        <taxon>Actinomycetes</taxon>
        <taxon>Kitasatosporales</taxon>
        <taxon>Streptomycetaceae</taxon>
        <taxon>Streptomyces</taxon>
    </lineage>
</organism>
<keyword evidence="4" id="KW-1185">Reference proteome</keyword>
<feature type="transmembrane region" description="Helical" evidence="1">
    <location>
        <begin position="20"/>
        <end position="41"/>
    </location>
</feature>
<protein>
    <submittedName>
        <fullName evidence="3">VanZ family protein</fullName>
    </submittedName>
</protein>
<dbReference type="EMBL" id="CP023693">
    <property type="protein sequence ID" value="QEV33114.1"/>
    <property type="molecule type" value="Genomic_DNA"/>
</dbReference>
<dbReference type="InterPro" id="IPR006976">
    <property type="entry name" value="VanZ-like"/>
</dbReference>